<dbReference type="GO" id="GO:0000981">
    <property type="term" value="F:DNA-binding transcription factor activity, RNA polymerase II-specific"/>
    <property type="evidence" value="ECO:0007669"/>
    <property type="project" value="InterPro"/>
</dbReference>
<dbReference type="OrthoDB" id="4068596at2759"/>
<organism evidence="2 3">
    <name type="scientific">Lachancea lanzarotensis</name>
    <dbReference type="NCBI Taxonomy" id="1245769"/>
    <lineage>
        <taxon>Eukaryota</taxon>
        <taxon>Fungi</taxon>
        <taxon>Dikarya</taxon>
        <taxon>Ascomycota</taxon>
        <taxon>Saccharomycotina</taxon>
        <taxon>Saccharomycetes</taxon>
        <taxon>Saccharomycetales</taxon>
        <taxon>Saccharomycetaceae</taxon>
        <taxon>Lachancea</taxon>
    </lineage>
</organism>
<dbReference type="GO" id="GO:0045944">
    <property type="term" value="P:positive regulation of transcription by RNA polymerase II"/>
    <property type="evidence" value="ECO:0007669"/>
    <property type="project" value="InterPro"/>
</dbReference>
<evidence type="ECO:0000256" key="1">
    <source>
        <dbReference type="SAM" id="MobiDB-lite"/>
    </source>
</evidence>
<evidence type="ECO:0000313" key="2">
    <source>
        <dbReference type="EMBL" id="CEP62449.1"/>
    </source>
</evidence>
<feature type="compositionally biased region" description="Polar residues" evidence="1">
    <location>
        <begin position="45"/>
        <end position="62"/>
    </location>
</feature>
<dbReference type="EMBL" id="LN736364">
    <property type="protein sequence ID" value="CEP62449.1"/>
    <property type="molecule type" value="Genomic_DNA"/>
</dbReference>
<evidence type="ECO:0000313" key="3">
    <source>
        <dbReference type="Proteomes" id="UP000054304"/>
    </source>
</evidence>
<proteinExistence type="predicted"/>
<sequence length="515" mass="57299">MEFSPLDRFLGVSADTSPSWESIVADASPLSTADTVNTVTTTLTGSSGQDTGNAGSAETSTWSDTASLNNLLSENALESIKRQRAQNKLIHLDPIPEFKDRKEIKTWLQKIFYPQGIEIVIERSDKIKVVFKCKASKRGRTSRTSGAHDDSTPDELPESPQAAKRILQQSKLKKRSVSPYNTCPFRVRATYSLKRKKWNIVVMNNGHSHPLKFNADSEDYKNFKNVLREEQDWDAVRKFDELETRARFNLPIEPEAIPCDCGLTQEIKSFDIVLPTSEGVNKNVDKTVSKPAHKSQQPRKNKNFAHLLSRNTMPHGWDSVSVVSPDSGCDQRGKSNVAMETGLPASQLVDPSGTSWDPDNFIAATEEIDFTELFLKPLPRVKQEPMHETTNHQLTADLIDPNPWTVVDQKPFLDELRFAPAEVLCELNHSNHCDCIPSSSTATPYNASQAGDNAGIRGNGIRSPLLLQRPPSEAGAVLTNDMRNMHLSNLHMHSPAPNQDIAWDMGNGNQSHEQV</sequence>
<dbReference type="GeneID" id="34685919"/>
<keyword evidence="3" id="KW-1185">Reference proteome</keyword>
<dbReference type="RefSeq" id="XP_022628675.1">
    <property type="nucleotide sequence ID" value="XM_022772341.1"/>
</dbReference>
<dbReference type="STRING" id="1245769.A0A0C7MXN9"/>
<dbReference type="AlphaFoldDB" id="A0A0C7MXN9"/>
<name>A0A0C7MXN9_9SACH</name>
<feature type="region of interest" description="Disordered" evidence="1">
    <location>
        <begin position="138"/>
        <end position="161"/>
    </location>
</feature>
<dbReference type="GO" id="GO:0010106">
    <property type="term" value="P:cellular response to iron ion starvation"/>
    <property type="evidence" value="ECO:0007669"/>
    <property type="project" value="InterPro"/>
</dbReference>
<accession>A0A0C7MXN9</accession>
<dbReference type="Proteomes" id="UP000054304">
    <property type="component" value="Unassembled WGS sequence"/>
</dbReference>
<protein>
    <submittedName>
        <fullName evidence="2">LALA0S05e05908g1_1</fullName>
    </submittedName>
</protein>
<dbReference type="HOGENOM" id="CLU_528999_0_0_1"/>
<dbReference type="InterPro" id="IPR014842">
    <property type="entry name" value="AFT"/>
</dbReference>
<dbReference type="Pfam" id="PF08731">
    <property type="entry name" value="AFT"/>
    <property type="match status" value="1"/>
</dbReference>
<reference evidence="2 3" key="1">
    <citation type="submission" date="2014-12" db="EMBL/GenBank/DDBJ databases">
        <authorList>
            <person name="Neuveglise Cecile"/>
        </authorList>
    </citation>
    <scope>NUCLEOTIDE SEQUENCE [LARGE SCALE GENOMIC DNA]</scope>
    <source>
        <strain evidence="2 3">CBS 12615</strain>
    </source>
</reference>
<gene>
    <name evidence="2" type="ORF">LALA0_S05e05908g</name>
</gene>
<feature type="region of interest" description="Disordered" evidence="1">
    <location>
        <begin position="43"/>
        <end position="62"/>
    </location>
</feature>